<evidence type="ECO:0000256" key="1">
    <source>
        <dbReference type="ARBA" id="ARBA00004123"/>
    </source>
</evidence>
<feature type="compositionally biased region" description="Low complexity" evidence="3">
    <location>
        <begin position="749"/>
        <end position="758"/>
    </location>
</feature>
<dbReference type="Proteomes" id="UP000252519">
    <property type="component" value="Unassembled WGS sequence"/>
</dbReference>
<reference evidence="5 6" key="1">
    <citation type="submission" date="2014-10" db="EMBL/GenBank/DDBJ databases">
        <title>Draft genome of the hookworm Ancylostoma caninum.</title>
        <authorList>
            <person name="Mitreva M."/>
        </authorList>
    </citation>
    <scope>NUCLEOTIDE SEQUENCE [LARGE SCALE GENOMIC DNA]</scope>
    <source>
        <strain evidence="5 6">Baltimore</strain>
    </source>
</reference>
<feature type="coiled-coil region" evidence="2">
    <location>
        <begin position="461"/>
        <end position="604"/>
    </location>
</feature>
<dbReference type="CDD" id="cd00167">
    <property type="entry name" value="SANT"/>
    <property type="match status" value="1"/>
</dbReference>
<dbReference type="InterPro" id="IPR001005">
    <property type="entry name" value="SANT/Myb"/>
</dbReference>
<dbReference type="Gene3D" id="1.20.58.1880">
    <property type="match status" value="1"/>
</dbReference>
<dbReference type="AlphaFoldDB" id="A0A368H8U3"/>
<evidence type="ECO:0000256" key="3">
    <source>
        <dbReference type="SAM" id="MobiDB-lite"/>
    </source>
</evidence>
<dbReference type="PANTHER" id="PTHR43941:SF1">
    <property type="entry name" value="STRUCTURAL MAINTENANCE OF CHROMOSOMES PROTEIN 2"/>
    <property type="match status" value="1"/>
</dbReference>
<name>A0A368H8U3_ANCCA</name>
<keyword evidence="2" id="KW-0175">Coiled coil</keyword>
<evidence type="ECO:0000313" key="6">
    <source>
        <dbReference type="Proteomes" id="UP000252519"/>
    </source>
</evidence>
<feature type="region of interest" description="Disordered" evidence="3">
    <location>
        <begin position="717"/>
        <end position="766"/>
    </location>
</feature>
<feature type="domain" description="SANT" evidence="4">
    <location>
        <begin position="192"/>
        <end position="243"/>
    </location>
</feature>
<gene>
    <name evidence="5" type="ORF">ANCCAN_00972</name>
</gene>
<dbReference type="PROSITE" id="PS51293">
    <property type="entry name" value="SANT"/>
    <property type="match status" value="1"/>
</dbReference>
<proteinExistence type="predicted"/>
<evidence type="ECO:0000313" key="5">
    <source>
        <dbReference type="EMBL" id="RCN52976.1"/>
    </source>
</evidence>
<dbReference type="STRING" id="29170.A0A368H8U3"/>
<feature type="coiled-coil region" evidence="2">
    <location>
        <begin position="628"/>
        <end position="676"/>
    </location>
</feature>
<protein>
    <submittedName>
        <fullName evidence="5">Myb-like DNA-binding domain protein</fullName>
    </submittedName>
</protein>
<dbReference type="GO" id="GO:0003677">
    <property type="term" value="F:DNA binding"/>
    <property type="evidence" value="ECO:0007669"/>
    <property type="project" value="UniProtKB-KW"/>
</dbReference>
<dbReference type="OrthoDB" id="5862731at2759"/>
<accession>A0A368H8U3</accession>
<keyword evidence="5" id="KW-0238">DNA-binding</keyword>
<organism evidence="5 6">
    <name type="scientific">Ancylostoma caninum</name>
    <name type="common">Dog hookworm</name>
    <dbReference type="NCBI Taxonomy" id="29170"/>
    <lineage>
        <taxon>Eukaryota</taxon>
        <taxon>Metazoa</taxon>
        <taxon>Ecdysozoa</taxon>
        <taxon>Nematoda</taxon>
        <taxon>Chromadorea</taxon>
        <taxon>Rhabditida</taxon>
        <taxon>Rhabditina</taxon>
        <taxon>Rhabditomorpha</taxon>
        <taxon>Strongyloidea</taxon>
        <taxon>Ancylostomatidae</taxon>
        <taxon>Ancylostomatinae</taxon>
        <taxon>Ancylostoma</taxon>
    </lineage>
</organism>
<dbReference type="SUPFAM" id="SSF57997">
    <property type="entry name" value="Tropomyosin"/>
    <property type="match status" value="1"/>
</dbReference>
<dbReference type="SMART" id="SM00717">
    <property type="entry name" value="SANT"/>
    <property type="match status" value="1"/>
</dbReference>
<dbReference type="InterPro" id="IPR009057">
    <property type="entry name" value="Homeodomain-like_sf"/>
</dbReference>
<evidence type="ECO:0000256" key="2">
    <source>
        <dbReference type="SAM" id="Coils"/>
    </source>
</evidence>
<comment type="subcellular location">
    <subcellularLocation>
        <location evidence="1">Nucleus</location>
    </subcellularLocation>
</comment>
<dbReference type="GO" id="GO:0005634">
    <property type="term" value="C:nucleus"/>
    <property type="evidence" value="ECO:0007669"/>
    <property type="project" value="UniProtKB-SubCell"/>
</dbReference>
<evidence type="ECO:0000259" key="4">
    <source>
        <dbReference type="PROSITE" id="PS51293"/>
    </source>
</evidence>
<dbReference type="InterPro" id="IPR017884">
    <property type="entry name" value="SANT_dom"/>
</dbReference>
<dbReference type="PANTHER" id="PTHR43941">
    <property type="entry name" value="STRUCTURAL MAINTENANCE OF CHROMOSOMES PROTEIN 2"/>
    <property type="match status" value="1"/>
</dbReference>
<comment type="caution">
    <text evidence="5">The sequence shown here is derived from an EMBL/GenBank/DDBJ whole genome shotgun (WGS) entry which is preliminary data.</text>
</comment>
<dbReference type="EMBL" id="JOJR01000004">
    <property type="protein sequence ID" value="RCN52976.1"/>
    <property type="molecule type" value="Genomic_DNA"/>
</dbReference>
<sequence>MVSCGNVSDVRNWSKCERGSETESVICRSDDELDYEDGLCDNCGEDCHTLHPIDEVKLCYVCRMYYKLMRKHRPCNYTSAISEFRQRKVRKCPEDMQDIAHDFAEMAQYVEVNGNDNEPVQVVQSPKTKCHEETKAAMRELTKVRSRAVRLECSLKAQRAEGLMSGLDSYRYLVSKEDRRDEEGSSRRDRVRGSHTWTEEERIIAFHCLLRYGRDFDAVAEVLGTKTSDKVKSFYTDMKADIDKLLEKEAEKETELINSFDVEKELSVETSRAVEMSSENLFSPVESTGSSIPVGAEAIKYNNSHHHRPASSRKLFVNPKNESSYPAGNSPAIDNMMHGDGEWEESESTREEVKMSTTVSSERLANHVDTMFAKLQEDMDRIAAIYGNGAFFARNFETYDAEVQELGKLSEVEARAQLQRYALRCHVSEREKEQLHKRNRELSDALEVLRVHIIRSQSNVLDQARRVAKQATDGLSELQQSSSKEIMKWKQKHALSLAQSNTLQNQLQQTTAQLEAKKEELKEANKNLDMLRFERDSLQNHSDQRDQRLEQMDARLHDLAADVKAKEDALIAAKAEVATRDQEIRELKDRIRQVEAVAEAQVKRREMEITRQMNQYLEETKAIDAERERLAKAKVMEVRKQLKSVEEQRDEAEKRARAAEEKVADYEENFVQYRGQMEGEALRAITNGYRNALSAIPSSRAASSPLDRLFPLSRPISAGYGENIEPQPPADPVGKLYSARNSHGRIPPRSEAGSSRAGSSHHRRKK</sequence>
<keyword evidence="6" id="KW-1185">Reference proteome</keyword>
<dbReference type="SUPFAM" id="SSF46689">
    <property type="entry name" value="Homeodomain-like"/>
    <property type="match status" value="1"/>
</dbReference>